<dbReference type="NCBIfam" id="TIGR02937">
    <property type="entry name" value="sigma70-ECF"/>
    <property type="match status" value="1"/>
</dbReference>
<dbReference type="PANTHER" id="PTHR30385">
    <property type="entry name" value="SIGMA FACTOR F FLAGELLAR"/>
    <property type="match status" value="1"/>
</dbReference>
<dbReference type="Proteomes" id="UP000543174">
    <property type="component" value="Unassembled WGS sequence"/>
</dbReference>
<proteinExistence type="predicted"/>
<keyword evidence="2" id="KW-0731">Sigma factor</keyword>
<dbReference type="InterPro" id="IPR007630">
    <property type="entry name" value="RNA_pol_sigma70_r4"/>
</dbReference>
<evidence type="ECO:0000313" key="7">
    <source>
        <dbReference type="Proteomes" id="UP000543174"/>
    </source>
</evidence>
<dbReference type="InterPro" id="IPR014284">
    <property type="entry name" value="RNA_pol_sigma-70_dom"/>
</dbReference>
<evidence type="ECO:0000256" key="1">
    <source>
        <dbReference type="ARBA" id="ARBA00023015"/>
    </source>
</evidence>
<keyword evidence="7" id="KW-1185">Reference proteome</keyword>
<dbReference type="InterPro" id="IPR013324">
    <property type="entry name" value="RNA_pol_sigma_r3/r4-like"/>
</dbReference>
<dbReference type="Gene3D" id="1.20.140.160">
    <property type="match status" value="1"/>
</dbReference>
<dbReference type="SUPFAM" id="SSF88659">
    <property type="entry name" value="Sigma3 and sigma4 domains of RNA polymerase sigma factors"/>
    <property type="match status" value="1"/>
</dbReference>
<evidence type="ECO:0000256" key="4">
    <source>
        <dbReference type="ARBA" id="ARBA00023163"/>
    </source>
</evidence>
<dbReference type="GO" id="GO:0003677">
    <property type="term" value="F:DNA binding"/>
    <property type="evidence" value="ECO:0007669"/>
    <property type="project" value="UniProtKB-KW"/>
</dbReference>
<reference evidence="6" key="1">
    <citation type="submission" date="2020-08" db="EMBL/GenBank/DDBJ databases">
        <title>Functional genomics of gut bacteria from endangered species of beetles.</title>
        <authorList>
            <person name="Carlos-Shanley C."/>
        </authorList>
    </citation>
    <scope>NUCLEOTIDE SEQUENCE [LARGE SCALE GENOMIC DNA]</scope>
    <source>
        <strain evidence="6">S00060</strain>
    </source>
</reference>
<dbReference type="GO" id="GO:0006352">
    <property type="term" value="P:DNA-templated transcription initiation"/>
    <property type="evidence" value="ECO:0007669"/>
    <property type="project" value="InterPro"/>
</dbReference>
<sequence>MISTDKALKLKEYQSNHPTFCNHYLFKTFINKPEHKDLFKEAICNPTKENKESLDMAFKHHCFAVKFLSYLSKSLYFKAINFDKNIRKQNQRNLLILDSPLKSEDESLSLINQLSTDELETDAAVYFNSSNIEDHLSNEKLLQSIQSLTENQKEILSLSYVEQYTDTEIAKRKNKTQQAVSKTRKFALLKLQKKFA</sequence>
<dbReference type="RefSeq" id="WP_182528352.1">
    <property type="nucleotide sequence ID" value="NZ_CP174612.1"/>
</dbReference>
<dbReference type="Pfam" id="PF04545">
    <property type="entry name" value="Sigma70_r4"/>
    <property type="match status" value="1"/>
</dbReference>
<evidence type="ECO:0000256" key="3">
    <source>
        <dbReference type="ARBA" id="ARBA00023125"/>
    </source>
</evidence>
<evidence type="ECO:0000313" key="6">
    <source>
        <dbReference type="EMBL" id="MBA9043239.1"/>
    </source>
</evidence>
<accession>A0A7W3NHR3</accession>
<keyword evidence="3" id="KW-0238">DNA-binding</keyword>
<keyword evidence="1" id="KW-0805">Transcription regulation</keyword>
<dbReference type="EMBL" id="JACJHT010000036">
    <property type="protein sequence ID" value="MBA9043239.1"/>
    <property type="molecule type" value="Genomic_DNA"/>
</dbReference>
<comment type="caution">
    <text evidence="6">The sequence shown here is derived from an EMBL/GenBank/DDBJ whole genome shotgun (WGS) entry which is preliminary data.</text>
</comment>
<protein>
    <submittedName>
        <fullName evidence="6">RNA polymerase sigma factor (Sigma-70 family)</fullName>
    </submittedName>
</protein>
<keyword evidence="4" id="KW-0804">Transcription</keyword>
<dbReference type="GO" id="GO:0016987">
    <property type="term" value="F:sigma factor activity"/>
    <property type="evidence" value="ECO:0007669"/>
    <property type="project" value="UniProtKB-KW"/>
</dbReference>
<name>A0A7W3NHR3_PRIAR</name>
<feature type="domain" description="RNA polymerase sigma-70 region 4" evidence="5">
    <location>
        <begin position="145"/>
        <end position="193"/>
    </location>
</feature>
<evidence type="ECO:0000259" key="5">
    <source>
        <dbReference type="Pfam" id="PF04545"/>
    </source>
</evidence>
<gene>
    <name evidence="6" type="ORF">HNP21_006435</name>
</gene>
<dbReference type="AlphaFoldDB" id="A0A7W3NHR3"/>
<evidence type="ECO:0000256" key="2">
    <source>
        <dbReference type="ARBA" id="ARBA00023082"/>
    </source>
</evidence>
<organism evidence="6 7">
    <name type="scientific">Priestia aryabhattai</name>
    <name type="common">Bacillus aryabhattai</name>
    <dbReference type="NCBI Taxonomy" id="412384"/>
    <lineage>
        <taxon>Bacteria</taxon>
        <taxon>Bacillati</taxon>
        <taxon>Bacillota</taxon>
        <taxon>Bacilli</taxon>
        <taxon>Bacillales</taxon>
        <taxon>Bacillaceae</taxon>
        <taxon>Priestia</taxon>
    </lineage>
</organism>